<comment type="caution">
    <text evidence="1">The sequence shown here is derived from an EMBL/GenBank/DDBJ whole genome shotgun (WGS) entry which is preliminary data.</text>
</comment>
<keyword evidence="2" id="KW-1185">Reference proteome</keyword>
<organism evidence="1 2">
    <name type="scientific">Lupinus albus</name>
    <name type="common">White lupine</name>
    <name type="synonym">Lupinus termis</name>
    <dbReference type="NCBI Taxonomy" id="3870"/>
    <lineage>
        <taxon>Eukaryota</taxon>
        <taxon>Viridiplantae</taxon>
        <taxon>Streptophyta</taxon>
        <taxon>Embryophyta</taxon>
        <taxon>Tracheophyta</taxon>
        <taxon>Spermatophyta</taxon>
        <taxon>Magnoliopsida</taxon>
        <taxon>eudicotyledons</taxon>
        <taxon>Gunneridae</taxon>
        <taxon>Pentapetalae</taxon>
        <taxon>rosids</taxon>
        <taxon>fabids</taxon>
        <taxon>Fabales</taxon>
        <taxon>Fabaceae</taxon>
        <taxon>Papilionoideae</taxon>
        <taxon>50 kb inversion clade</taxon>
        <taxon>genistoids sensu lato</taxon>
        <taxon>core genistoids</taxon>
        <taxon>Genisteae</taxon>
        <taxon>Lupinus</taxon>
    </lineage>
</organism>
<dbReference type="Proteomes" id="UP000447434">
    <property type="component" value="Chromosome 3"/>
</dbReference>
<dbReference type="AlphaFoldDB" id="A0A6A4QX95"/>
<evidence type="ECO:0000313" key="1">
    <source>
        <dbReference type="EMBL" id="KAE9618189.1"/>
    </source>
</evidence>
<evidence type="ECO:0000313" key="2">
    <source>
        <dbReference type="Proteomes" id="UP000447434"/>
    </source>
</evidence>
<dbReference type="OrthoDB" id="1729975at2759"/>
<accession>A0A6A4QX95</accession>
<proteinExistence type="predicted"/>
<name>A0A6A4QX95_LUPAL</name>
<sequence>MEMGDLAENKLVNMVPAPCNLFGTVDLFILTPPSKLDSSMKEGVRIFTSLPSVAMLKFIEEMNTLNNHIYSLINNTT</sequence>
<gene>
    <name evidence="1" type="ORF">Lalb_Chr03g0043511</name>
</gene>
<protein>
    <submittedName>
        <fullName evidence="1">Uncharacterized protein</fullName>
    </submittedName>
</protein>
<dbReference type="EMBL" id="WOCE01000003">
    <property type="protein sequence ID" value="KAE9618189.1"/>
    <property type="molecule type" value="Genomic_DNA"/>
</dbReference>
<reference evidence="2" key="1">
    <citation type="journal article" date="2020" name="Nat. Commun.">
        <title>Genome sequence of the cluster root forming white lupin.</title>
        <authorList>
            <person name="Hufnagel B."/>
            <person name="Marques A."/>
            <person name="Soriano A."/>
            <person name="Marques L."/>
            <person name="Divol F."/>
            <person name="Doumas P."/>
            <person name="Sallet E."/>
            <person name="Mancinotti D."/>
            <person name="Carrere S."/>
            <person name="Marande W."/>
            <person name="Arribat S."/>
            <person name="Keller J."/>
            <person name="Huneau C."/>
            <person name="Blein T."/>
            <person name="Aime D."/>
            <person name="Laguerre M."/>
            <person name="Taylor J."/>
            <person name="Schubert V."/>
            <person name="Nelson M."/>
            <person name="Geu-Flores F."/>
            <person name="Crespi M."/>
            <person name="Gallardo-Guerrero K."/>
            <person name="Delaux P.-M."/>
            <person name="Salse J."/>
            <person name="Berges H."/>
            <person name="Guyot R."/>
            <person name="Gouzy J."/>
            <person name="Peret B."/>
        </authorList>
    </citation>
    <scope>NUCLEOTIDE SEQUENCE [LARGE SCALE GENOMIC DNA]</scope>
    <source>
        <strain evidence="2">cv. Amiga</strain>
    </source>
</reference>